<dbReference type="PROSITE" id="PS50011">
    <property type="entry name" value="PROTEIN_KINASE_DOM"/>
    <property type="match status" value="1"/>
</dbReference>
<dbReference type="PROSITE" id="PS51450">
    <property type="entry name" value="LRR"/>
    <property type="match status" value="2"/>
</dbReference>
<dbReference type="InterPro" id="IPR017441">
    <property type="entry name" value="Protein_kinase_ATP_BS"/>
</dbReference>
<dbReference type="Gene3D" id="3.30.200.20">
    <property type="entry name" value="Phosphorylase Kinase, domain 1"/>
    <property type="match status" value="1"/>
</dbReference>
<dbReference type="InterPro" id="IPR003591">
    <property type="entry name" value="Leu-rich_rpt_typical-subtyp"/>
</dbReference>
<accession>A0A0R0D407</accession>
<dbReference type="InterPro" id="IPR032675">
    <property type="entry name" value="LRR_dom_sf"/>
</dbReference>
<dbReference type="OrthoDB" id="8532199at2"/>
<feature type="domain" description="Protein kinase" evidence="4">
    <location>
        <begin position="207"/>
        <end position="404"/>
    </location>
</feature>
<dbReference type="GO" id="GO:0005524">
    <property type="term" value="F:ATP binding"/>
    <property type="evidence" value="ECO:0007669"/>
    <property type="project" value="UniProtKB-UniRule"/>
</dbReference>
<dbReference type="SUPFAM" id="SSF56112">
    <property type="entry name" value="Protein kinase-like (PK-like)"/>
    <property type="match status" value="1"/>
</dbReference>
<dbReference type="Pfam" id="PF00069">
    <property type="entry name" value="Pkinase"/>
    <property type="match status" value="1"/>
</dbReference>
<keyword evidence="3" id="KW-0067">ATP-binding</keyword>
<dbReference type="SMART" id="SM00369">
    <property type="entry name" value="LRR_TYP"/>
    <property type="match status" value="4"/>
</dbReference>
<dbReference type="Pfam" id="PF13855">
    <property type="entry name" value="LRR_8"/>
    <property type="match status" value="1"/>
</dbReference>
<evidence type="ECO:0000256" key="1">
    <source>
        <dbReference type="ARBA" id="ARBA00022614"/>
    </source>
</evidence>
<evidence type="ECO:0000313" key="6">
    <source>
        <dbReference type="Proteomes" id="UP000050956"/>
    </source>
</evidence>
<comment type="caution">
    <text evidence="5">The sequence shown here is derived from an EMBL/GenBank/DDBJ whole genome shotgun (WGS) entry which is preliminary data.</text>
</comment>
<dbReference type="PROSITE" id="PS00107">
    <property type="entry name" value="PROTEIN_KINASE_ATP"/>
    <property type="match status" value="1"/>
</dbReference>
<dbReference type="STRING" id="336566.ABB30_09040"/>
<organism evidence="5 6">
    <name type="scientific">Stenotrophomonas ginsengisoli</name>
    <dbReference type="NCBI Taxonomy" id="336566"/>
    <lineage>
        <taxon>Bacteria</taxon>
        <taxon>Pseudomonadati</taxon>
        <taxon>Pseudomonadota</taxon>
        <taxon>Gammaproteobacteria</taxon>
        <taxon>Lysobacterales</taxon>
        <taxon>Lysobacteraceae</taxon>
        <taxon>Stenotrophomonas</taxon>
    </lineage>
</organism>
<keyword evidence="3" id="KW-0547">Nucleotide-binding</keyword>
<proteinExistence type="predicted"/>
<keyword evidence="1" id="KW-0433">Leucine-rich repeat</keyword>
<dbReference type="InterPro" id="IPR000719">
    <property type="entry name" value="Prot_kinase_dom"/>
</dbReference>
<reference evidence="5 6" key="1">
    <citation type="submission" date="2015-05" db="EMBL/GenBank/DDBJ databases">
        <title>Genome sequencing and analysis of members of genus Stenotrophomonas.</title>
        <authorList>
            <person name="Patil P.P."/>
            <person name="Midha S."/>
            <person name="Patil P.B."/>
        </authorList>
    </citation>
    <scope>NUCLEOTIDE SEQUENCE [LARGE SCALE GENOMIC DNA]</scope>
    <source>
        <strain evidence="5 6">DSM 24757</strain>
    </source>
</reference>
<sequence>MHTLDDLNSGALAGSRHVRLTHLGLRQFPRQLFDLADSLEILDLSGNQLSELPDDLSRLHRLRILFCSNNPFSELPAVLGQCPQLEMIGFKACAIEHVAADSLPPLLRWLILTDNRITRLPASLGQRPRLQKLMLSCNRLSDLPDLAACQQLELLRLAGNQFHQVPTPLLDLPALAWPALAGNPFSAGSEQAALADPAQAVLPWKSLQVGELLGEGASGHIHRAAHRNDGHQIALKLFKAAATSDGSPQSELAAGLQAGQHPHLLTPIARVDGAPGNGLAVALPLLDGHYRPLAGPPSFASCTRDVYAEDLQLSPQQAEQLLQGIRAAVQHLHARGIVHGDLYAHNILWNPDSGHALLSDFGAAVLTNGLPAATLQRLQAIEWRAFAHLENEVRLRTASQPTAR</sequence>
<keyword evidence="6" id="KW-1185">Reference proteome</keyword>
<dbReference type="PANTHER" id="PTHR48051:SF1">
    <property type="entry name" value="RAS SUPPRESSOR PROTEIN 1"/>
    <property type="match status" value="1"/>
</dbReference>
<dbReference type="SMART" id="SM00364">
    <property type="entry name" value="LRR_BAC"/>
    <property type="match status" value="4"/>
</dbReference>
<evidence type="ECO:0000259" key="4">
    <source>
        <dbReference type="PROSITE" id="PS50011"/>
    </source>
</evidence>
<dbReference type="SUPFAM" id="SSF52058">
    <property type="entry name" value="L domain-like"/>
    <property type="match status" value="1"/>
</dbReference>
<dbReference type="RefSeq" id="WP_057637969.1">
    <property type="nucleotide sequence ID" value="NZ_LDJM01000021.1"/>
</dbReference>
<dbReference type="Pfam" id="PF12799">
    <property type="entry name" value="LRR_4"/>
    <property type="match status" value="1"/>
</dbReference>
<dbReference type="EMBL" id="LDJM01000021">
    <property type="protein sequence ID" value="KRG76841.1"/>
    <property type="molecule type" value="Genomic_DNA"/>
</dbReference>
<feature type="binding site" evidence="3">
    <location>
        <position position="236"/>
    </location>
    <ligand>
        <name>ATP</name>
        <dbReference type="ChEBI" id="CHEBI:30616"/>
    </ligand>
</feature>
<dbReference type="SMART" id="SM00220">
    <property type="entry name" value="S_TKc"/>
    <property type="match status" value="1"/>
</dbReference>
<dbReference type="GO" id="GO:0004672">
    <property type="term" value="F:protein kinase activity"/>
    <property type="evidence" value="ECO:0007669"/>
    <property type="project" value="InterPro"/>
</dbReference>
<evidence type="ECO:0000313" key="5">
    <source>
        <dbReference type="EMBL" id="KRG76841.1"/>
    </source>
</evidence>
<dbReference type="PANTHER" id="PTHR48051">
    <property type="match status" value="1"/>
</dbReference>
<keyword evidence="2" id="KW-0677">Repeat</keyword>
<dbReference type="GO" id="GO:0005737">
    <property type="term" value="C:cytoplasm"/>
    <property type="evidence" value="ECO:0007669"/>
    <property type="project" value="TreeGrafter"/>
</dbReference>
<dbReference type="InterPro" id="IPR001611">
    <property type="entry name" value="Leu-rich_rpt"/>
</dbReference>
<dbReference type="InterPro" id="IPR011009">
    <property type="entry name" value="Kinase-like_dom_sf"/>
</dbReference>
<dbReference type="AlphaFoldDB" id="A0A0R0D407"/>
<evidence type="ECO:0000256" key="2">
    <source>
        <dbReference type="ARBA" id="ARBA00022737"/>
    </source>
</evidence>
<dbReference type="InterPro" id="IPR050216">
    <property type="entry name" value="LRR_domain-containing"/>
</dbReference>
<evidence type="ECO:0000256" key="3">
    <source>
        <dbReference type="PROSITE-ProRule" id="PRU10141"/>
    </source>
</evidence>
<gene>
    <name evidence="5" type="ORF">ABB30_09040</name>
</gene>
<dbReference type="Proteomes" id="UP000050956">
    <property type="component" value="Unassembled WGS sequence"/>
</dbReference>
<protein>
    <recommendedName>
        <fullName evidence="4">Protein kinase domain-containing protein</fullName>
    </recommendedName>
</protein>
<dbReference type="Gene3D" id="3.80.10.10">
    <property type="entry name" value="Ribonuclease Inhibitor"/>
    <property type="match status" value="2"/>
</dbReference>
<dbReference type="InterPro" id="IPR025875">
    <property type="entry name" value="Leu-rich_rpt_4"/>
</dbReference>
<name>A0A0R0D407_9GAMM</name>
<dbReference type="Gene3D" id="1.10.510.10">
    <property type="entry name" value="Transferase(Phosphotransferase) domain 1"/>
    <property type="match status" value="1"/>
</dbReference>
<dbReference type="PATRIC" id="fig|336566.3.peg.1221"/>